<evidence type="ECO:0000313" key="2">
    <source>
        <dbReference type="Proteomes" id="UP001202328"/>
    </source>
</evidence>
<protein>
    <submittedName>
        <fullName evidence="1">Uncharacterized protein</fullName>
    </submittedName>
</protein>
<comment type="caution">
    <text evidence="1">The sequence shown here is derived from an EMBL/GenBank/DDBJ whole genome shotgun (WGS) entry which is preliminary data.</text>
</comment>
<gene>
    <name evidence="1" type="ORF">MKW98_015867</name>
</gene>
<dbReference type="EMBL" id="JAJJMB010008783">
    <property type="protein sequence ID" value="KAI3920879.1"/>
    <property type="molecule type" value="Genomic_DNA"/>
</dbReference>
<sequence length="95" mass="10320">MITQIIQIKRKNEGGDNSGESIEQLNVSCQLNRLFGREKPVYHLLSGGKSTDVLLWRNKISASVISGLHSFGVAKQGENDLGVLLCVHTISNLSG</sequence>
<proteinExistence type="predicted"/>
<accession>A0AAD4XKL7</accession>
<dbReference type="Proteomes" id="UP001202328">
    <property type="component" value="Unassembled WGS sequence"/>
</dbReference>
<organism evidence="1 2">
    <name type="scientific">Papaver atlanticum</name>
    <dbReference type="NCBI Taxonomy" id="357466"/>
    <lineage>
        <taxon>Eukaryota</taxon>
        <taxon>Viridiplantae</taxon>
        <taxon>Streptophyta</taxon>
        <taxon>Embryophyta</taxon>
        <taxon>Tracheophyta</taxon>
        <taxon>Spermatophyta</taxon>
        <taxon>Magnoliopsida</taxon>
        <taxon>Ranunculales</taxon>
        <taxon>Papaveraceae</taxon>
        <taxon>Papaveroideae</taxon>
        <taxon>Papaver</taxon>
    </lineage>
</organism>
<dbReference type="AlphaFoldDB" id="A0AAD4XKL7"/>
<reference evidence="1" key="1">
    <citation type="submission" date="2022-04" db="EMBL/GenBank/DDBJ databases">
        <title>A functionally conserved STORR gene fusion in Papaver species that diverged 16.8 million years ago.</title>
        <authorList>
            <person name="Catania T."/>
        </authorList>
    </citation>
    <scope>NUCLEOTIDE SEQUENCE</scope>
    <source>
        <strain evidence="1">S-188037</strain>
    </source>
</reference>
<evidence type="ECO:0000313" key="1">
    <source>
        <dbReference type="EMBL" id="KAI3920879.1"/>
    </source>
</evidence>
<name>A0AAD4XKL7_9MAGN</name>
<keyword evidence="2" id="KW-1185">Reference proteome</keyword>